<name>A0A426YKX5_ENSVE</name>
<dbReference type="Proteomes" id="UP000287651">
    <property type="component" value="Unassembled WGS sequence"/>
</dbReference>
<protein>
    <submittedName>
        <fullName evidence="1">Uncharacterized protein</fullName>
    </submittedName>
</protein>
<gene>
    <name evidence="1" type="ORF">B296_00045679</name>
</gene>
<dbReference type="AlphaFoldDB" id="A0A426YKX5"/>
<reference evidence="1 2" key="1">
    <citation type="journal article" date="2014" name="Agronomy (Basel)">
        <title>A Draft Genome Sequence for Ensete ventricosum, the Drought-Tolerant Tree Against Hunger.</title>
        <authorList>
            <person name="Harrison J."/>
            <person name="Moore K.A."/>
            <person name="Paszkiewicz K."/>
            <person name="Jones T."/>
            <person name="Grant M."/>
            <person name="Ambacheew D."/>
            <person name="Muzemil S."/>
            <person name="Studholme D.J."/>
        </authorList>
    </citation>
    <scope>NUCLEOTIDE SEQUENCE [LARGE SCALE GENOMIC DNA]</scope>
</reference>
<evidence type="ECO:0000313" key="2">
    <source>
        <dbReference type="Proteomes" id="UP000287651"/>
    </source>
</evidence>
<comment type="caution">
    <text evidence="1">The sequence shown here is derived from an EMBL/GenBank/DDBJ whole genome shotgun (WGS) entry which is preliminary data.</text>
</comment>
<accession>A0A426YKX5</accession>
<proteinExistence type="predicted"/>
<dbReference type="EMBL" id="AMZH03011731">
    <property type="protein sequence ID" value="RRT52317.1"/>
    <property type="molecule type" value="Genomic_DNA"/>
</dbReference>
<organism evidence="1 2">
    <name type="scientific">Ensete ventricosum</name>
    <name type="common">Abyssinian banana</name>
    <name type="synonym">Musa ensete</name>
    <dbReference type="NCBI Taxonomy" id="4639"/>
    <lineage>
        <taxon>Eukaryota</taxon>
        <taxon>Viridiplantae</taxon>
        <taxon>Streptophyta</taxon>
        <taxon>Embryophyta</taxon>
        <taxon>Tracheophyta</taxon>
        <taxon>Spermatophyta</taxon>
        <taxon>Magnoliopsida</taxon>
        <taxon>Liliopsida</taxon>
        <taxon>Zingiberales</taxon>
        <taxon>Musaceae</taxon>
        <taxon>Ensete</taxon>
    </lineage>
</organism>
<sequence length="73" mass="7420">MGAVLRAAMPASACCPCELATTGLPLCRGPWPQLVAHLQGALATAGCPLVGGQVVAGRPSSSLRLLRKHSKNT</sequence>
<evidence type="ECO:0000313" key="1">
    <source>
        <dbReference type="EMBL" id="RRT52317.1"/>
    </source>
</evidence>